<dbReference type="GO" id="GO:0030694">
    <property type="term" value="C:bacterial-type flagellum basal body, rod"/>
    <property type="evidence" value="ECO:0007669"/>
    <property type="project" value="UniProtKB-UniRule"/>
</dbReference>
<gene>
    <name evidence="8" type="primary">flgC</name>
    <name evidence="8" type="ORF">GQE98_08165</name>
</gene>
<keyword evidence="9" id="KW-1185">Reference proteome</keyword>
<dbReference type="Pfam" id="PF06429">
    <property type="entry name" value="Flg_bbr_C"/>
    <property type="match status" value="1"/>
</dbReference>
<evidence type="ECO:0000256" key="3">
    <source>
        <dbReference type="ARBA" id="ARBA00017941"/>
    </source>
</evidence>
<evidence type="ECO:0000256" key="6">
    <source>
        <dbReference type="RuleBase" id="RU362062"/>
    </source>
</evidence>
<evidence type="ECO:0000256" key="2">
    <source>
        <dbReference type="ARBA" id="ARBA00009677"/>
    </source>
</evidence>
<keyword evidence="8" id="KW-0969">Cilium</keyword>
<feature type="domain" description="Flagellar basal-body/hook protein C-terminal" evidence="7">
    <location>
        <begin position="89"/>
        <end position="132"/>
    </location>
</feature>
<evidence type="ECO:0000256" key="1">
    <source>
        <dbReference type="ARBA" id="ARBA00004117"/>
    </source>
</evidence>
<comment type="caution">
    <text evidence="8">The sequence shown here is derived from an EMBL/GenBank/DDBJ whole genome shotgun (WGS) entry which is preliminary data.</text>
</comment>
<dbReference type="InterPro" id="IPR006299">
    <property type="entry name" value="FlgC"/>
</dbReference>
<dbReference type="EMBL" id="WTUW01000002">
    <property type="protein sequence ID" value="MZR30606.1"/>
    <property type="molecule type" value="Genomic_DNA"/>
</dbReference>
<evidence type="ECO:0000313" key="8">
    <source>
        <dbReference type="EMBL" id="MZR30606.1"/>
    </source>
</evidence>
<evidence type="ECO:0000256" key="5">
    <source>
        <dbReference type="ARBA" id="ARBA00025933"/>
    </source>
</evidence>
<comment type="subcellular location">
    <subcellularLocation>
        <location evidence="1 6">Bacterial flagellum basal body</location>
    </subcellularLocation>
</comment>
<dbReference type="GO" id="GO:0071978">
    <property type="term" value="P:bacterial-type flagellum-dependent swarming motility"/>
    <property type="evidence" value="ECO:0007669"/>
    <property type="project" value="TreeGrafter"/>
</dbReference>
<dbReference type="PANTHER" id="PTHR30435:SF2">
    <property type="entry name" value="FLAGELLAR BASAL-BODY ROD PROTEIN FLGC"/>
    <property type="match status" value="1"/>
</dbReference>
<evidence type="ECO:0000259" key="7">
    <source>
        <dbReference type="Pfam" id="PF06429"/>
    </source>
</evidence>
<dbReference type="PROSITE" id="PS00588">
    <property type="entry name" value="FLAGELLA_BB_ROD"/>
    <property type="match status" value="1"/>
</dbReference>
<sequence>MDLLKTMSISASGMDAQGKRMRVISENLANKDSMGKTPEEDPYRRKTISFRNVLDREENVTKVKVGHIGEDRSDFDLKFNPSHPAANADGYVKMPNVNSLVEIMDMKETQRSYQANLGVIEASKKMIMRTLDILHQ</sequence>
<dbReference type="RefSeq" id="WP_161315173.1">
    <property type="nucleotide sequence ID" value="NZ_WTUW01000002.1"/>
</dbReference>
<accession>A0A6L8W641</accession>
<evidence type="ECO:0000313" key="9">
    <source>
        <dbReference type="Proteomes" id="UP000476030"/>
    </source>
</evidence>
<dbReference type="NCBIfam" id="TIGR01395">
    <property type="entry name" value="FlgC"/>
    <property type="match status" value="1"/>
</dbReference>
<dbReference type="Proteomes" id="UP000476030">
    <property type="component" value="Unassembled WGS sequence"/>
</dbReference>
<dbReference type="InterPro" id="IPR019776">
    <property type="entry name" value="Flagellar_basal_body_rod_CS"/>
</dbReference>
<dbReference type="PANTHER" id="PTHR30435">
    <property type="entry name" value="FLAGELLAR PROTEIN"/>
    <property type="match status" value="1"/>
</dbReference>
<dbReference type="InterPro" id="IPR010930">
    <property type="entry name" value="Flg_bb/hook_C_dom"/>
</dbReference>
<comment type="similarity">
    <text evidence="2">Belongs to the flagella basal body rod proteins family.</text>
</comment>
<protein>
    <recommendedName>
        <fullName evidence="3 6">Flagellar basal-body rod protein FlgC</fullName>
    </recommendedName>
</protein>
<evidence type="ECO:0000256" key="4">
    <source>
        <dbReference type="ARBA" id="ARBA00023143"/>
    </source>
</evidence>
<organism evidence="8 9">
    <name type="scientific">Sneathiella litorea</name>
    <dbReference type="NCBI Taxonomy" id="2606216"/>
    <lineage>
        <taxon>Bacteria</taxon>
        <taxon>Pseudomonadati</taxon>
        <taxon>Pseudomonadota</taxon>
        <taxon>Alphaproteobacteria</taxon>
        <taxon>Sneathiellales</taxon>
        <taxon>Sneathiellaceae</taxon>
        <taxon>Sneathiella</taxon>
    </lineage>
</organism>
<keyword evidence="4 6" id="KW-0975">Bacterial flagellum</keyword>
<dbReference type="AlphaFoldDB" id="A0A6L8W641"/>
<name>A0A6L8W641_9PROT</name>
<comment type="subunit">
    <text evidence="5 6">The basal body constitutes a major portion of the flagellar organelle and consists of four rings (L,P,S, and M) mounted on a central rod. The rod consists of about 26 subunits of FlgG in the distal portion, and FlgB, FlgC and FlgF are thought to build up the proximal portion of the rod with about 6 subunits each.</text>
</comment>
<proteinExistence type="inferred from homology"/>
<keyword evidence="8" id="KW-0966">Cell projection</keyword>
<reference evidence="8 9" key="1">
    <citation type="submission" date="2019-12" db="EMBL/GenBank/DDBJ databases">
        <title>Snethiella sp. nov. sp. isolated from sea sand.</title>
        <authorList>
            <person name="Kim J."/>
            <person name="Jeong S.E."/>
            <person name="Jung H.S."/>
            <person name="Jeon C.O."/>
        </authorList>
    </citation>
    <scope>NUCLEOTIDE SEQUENCE [LARGE SCALE GENOMIC DNA]</scope>
    <source>
        <strain evidence="8 9">DP05</strain>
    </source>
</reference>
<keyword evidence="8" id="KW-0282">Flagellum</keyword>